<sequence length="531" mass="57099">MTWSTRFTDAIASEHAVPRFILQTIPIIGAVTAGVSFATHDRLTASVMTRDGIGTLPIIAEDGIRVQGARLSLREWSMHLGGFTVDVISESGAFLSQCSRGALFELRCGFAGFISSEFQTITIGQLVGISRSGPGEPWTLRFRDLFSAMQSRWTTTTAEQELFHTLGTTTTVANPYTAGAGGALEVASTSNFDKPASYDGALQVSTSGGDWFTTYSGTSGSPVSFTGLPTADKFNTDQQTAATSDVVTEVGRLLGEPLHIFAAIVTSTGLGTNGTYDLYPKSWGFGLDARFLDESDLNISAADMAPPSGTKTIDLLVEGAQANGLSWLLGWMSDFGVWPVLRQGKISARPIMPGGVAVFTTITQTPARVLKPIADGDIVEIEWEAFHPDYIGEVESFQTSRFPVGAGAAVNSAAKTEAISHLPSLSTRLDPLTLYGSGANDVMNATRDRMAEWQLRIPERIRVRTRTLYHSQLVPGDFTTLTTKLITGRLESTRNGYNARRVLVTEVTPDWTGANVSLDLAVLPDKADEFD</sequence>
<dbReference type="AlphaFoldDB" id="A0A0F9VVW3"/>
<gene>
    <name evidence="1" type="ORF">LCGC14_0436770</name>
</gene>
<organism evidence="1">
    <name type="scientific">marine sediment metagenome</name>
    <dbReference type="NCBI Taxonomy" id="412755"/>
    <lineage>
        <taxon>unclassified sequences</taxon>
        <taxon>metagenomes</taxon>
        <taxon>ecological metagenomes</taxon>
    </lineage>
</organism>
<reference evidence="1" key="1">
    <citation type="journal article" date="2015" name="Nature">
        <title>Complex archaea that bridge the gap between prokaryotes and eukaryotes.</title>
        <authorList>
            <person name="Spang A."/>
            <person name="Saw J.H."/>
            <person name="Jorgensen S.L."/>
            <person name="Zaremba-Niedzwiedzka K."/>
            <person name="Martijn J."/>
            <person name="Lind A.E."/>
            <person name="van Eijk R."/>
            <person name="Schleper C."/>
            <person name="Guy L."/>
            <person name="Ettema T.J."/>
        </authorList>
    </citation>
    <scope>NUCLEOTIDE SEQUENCE</scope>
</reference>
<dbReference type="EMBL" id="LAZR01000417">
    <property type="protein sequence ID" value="KKN69853.1"/>
    <property type="molecule type" value="Genomic_DNA"/>
</dbReference>
<name>A0A0F9VVW3_9ZZZZ</name>
<proteinExistence type="predicted"/>
<accession>A0A0F9VVW3</accession>
<comment type="caution">
    <text evidence="1">The sequence shown here is derived from an EMBL/GenBank/DDBJ whole genome shotgun (WGS) entry which is preliminary data.</text>
</comment>
<evidence type="ECO:0000313" key="1">
    <source>
        <dbReference type="EMBL" id="KKN69853.1"/>
    </source>
</evidence>
<protein>
    <submittedName>
        <fullName evidence="1">Uncharacterized protein</fullName>
    </submittedName>
</protein>